<proteinExistence type="predicted"/>
<reference evidence="2" key="1">
    <citation type="journal article" date="2019" name="Int. J. Syst. Evol. Microbiol.">
        <title>The Global Catalogue of Microorganisms (GCM) 10K type strain sequencing project: providing services to taxonomists for standard genome sequencing and annotation.</title>
        <authorList>
            <consortium name="The Broad Institute Genomics Platform"/>
            <consortium name="The Broad Institute Genome Sequencing Center for Infectious Disease"/>
            <person name="Wu L."/>
            <person name="Ma J."/>
        </authorList>
    </citation>
    <scope>NUCLEOTIDE SEQUENCE [LARGE SCALE GENOMIC DNA]</scope>
    <source>
        <strain evidence="2">LMG 24813</strain>
    </source>
</reference>
<accession>A0ABV8NYF6</accession>
<sequence length="138" mass="15437">MTDTFDEGARQSDETKIEEALTQRFLELVPSFSRPKAACFIMLVGFGSLELITHVRDGRVVATKRKADLPPLQRFDFSVRAAAGAWQRFWQEIPLPGSHDLFALARNGEMTIEGSLKPLMANLQFVKDLLSIGRGSQK</sequence>
<dbReference type="EMBL" id="JBHSBV010000003">
    <property type="protein sequence ID" value="MFC4201554.1"/>
    <property type="molecule type" value="Genomic_DNA"/>
</dbReference>
<evidence type="ECO:0000313" key="2">
    <source>
        <dbReference type="Proteomes" id="UP001595848"/>
    </source>
</evidence>
<keyword evidence="2" id="KW-1185">Reference proteome</keyword>
<dbReference type="RefSeq" id="WP_217963096.1">
    <property type="nucleotide sequence ID" value="NZ_JAHTBN010000002.1"/>
</dbReference>
<name>A0ABV8NYF6_9BURK</name>
<dbReference type="Proteomes" id="UP001595848">
    <property type="component" value="Unassembled WGS sequence"/>
</dbReference>
<comment type="caution">
    <text evidence="1">The sequence shown here is derived from an EMBL/GenBank/DDBJ whole genome shotgun (WGS) entry which is preliminary data.</text>
</comment>
<evidence type="ECO:0000313" key="1">
    <source>
        <dbReference type="EMBL" id="MFC4201554.1"/>
    </source>
</evidence>
<protein>
    <recommendedName>
        <fullName evidence="3">SCP-2 sterol transfer family protein</fullName>
    </recommendedName>
</protein>
<gene>
    <name evidence="1" type="ORF">ACFOY1_11365</name>
</gene>
<organism evidence="1 2">
    <name type="scientific">Candidimonas humi</name>
    <dbReference type="NCBI Taxonomy" id="683355"/>
    <lineage>
        <taxon>Bacteria</taxon>
        <taxon>Pseudomonadati</taxon>
        <taxon>Pseudomonadota</taxon>
        <taxon>Betaproteobacteria</taxon>
        <taxon>Burkholderiales</taxon>
        <taxon>Alcaligenaceae</taxon>
        <taxon>Candidimonas</taxon>
    </lineage>
</organism>
<evidence type="ECO:0008006" key="3">
    <source>
        <dbReference type="Google" id="ProtNLM"/>
    </source>
</evidence>